<comment type="caution">
    <text evidence="1">The sequence shown here is derived from an EMBL/GenBank/DDBJ whole genome shotgun (WGS) entry which is preliminary data.</text>
</comment>
<evidence type="ECO:0000313" key="2">
    <source>
        <dbReference type="Proteomes" id="UP000807504"/>
    </source>
</evidence>
<evidence type="ECO:0000313" key="1">
    <source>
        <dbReference type="EMBL" id="KAF8767584.1"/>
    </source>
</evidence>
<dbReference type="AlphaFoldDB" id="A0A8T0E7X0"/>
<protein>
    <submittedName>
        <fullName evidence="1">Uncharacterized protein</fullName>
    </submittedName>
</protein>
<keyword evidence="2" id="KW-1185">Reference proteome</keyword>
<name>A0A8T0E7X0_ARGBR</name>
<reference evidence="1" key="1">
    <citation type="journal article" date="2020" name="bioRxiv">
        <title>Chromosome-level reference genome of the European wasp spider Argiope bruennichi: a resource for studies on range expansion and evolutionary adaptation.</title>
        <authorList>
            <person name="Sheffer M.M."/>
            <person name="Hoppe A."/>
            <person name="Krehenwinkel H."/>
            <person name="Uhl G."/>
            <person name="Kuss A.W."/>
            <person name="Jensen L."/>
            <person name="Jensen C."/>
            <person name="Gillespie R.G."/>
            <person name="Hoff K.J."/>
            <person name="Prost S."/>
        </authorList>
    </citation>
    <scope>NUCLEOTIDE SEQUENCE</scope>
</reference>
<proteinExistence type="predicted"/>
<organism evidence="1 2">
    <name type="scientific">Argiope bruennichi</name>
    <name type="common">Wasp spider</name>
    <name type="synonym">Aranea bruennichi</name>
    <dbReference type="NCBI Taxonomy" id="94029"/>
    <lineage>
        <taxon>Eukaryota</taxon>
        <taxon>Metazoa</taxon>
        <taxon>Ecdysozoa</taxon>
        <taxon>Arthropoda</taxon>
        <taxon>Chelicerata</taxon>
        <taxon>Arachnida</taxon>
        <taxon>Araneae</taxon>
        <taxon>Araneomorphae</taxon>
        <taxon>Entelegynae</taxon>
        <taxon>Araneoidea</taxon>
        <taxon>Araneidae</taxon>
        <taxon>Argiope</taxon>
    </lineage>
</organism>
<reference evidence="1" key="2">
    <citation type="submission" date="2020-06" db="EMBL/GenBank/DDBJ databases">
        <authorList>
            <person name="Sheffer M."/>
        </authorList>
    </citation>
    <scope>NUCLEOTIDE SEQUENCE</scope>
</reference>
<dbReference type="EMBL" id="JABXBU010002230">
    <property type="protein sequence ID" value="KAF8767584.1"/>
    <property type="molecule type" value="Genomic_DNA"/>
</dbReference>
<accession>A0A8T0E7X0</accession>
<gene>
    <name evidence="1" type="ORF">HNY73_020519</name>
</gene>
<sequence>MIGGWIFAPPIPSESFINRKMASSLIPLWVYHLGGFAQQESDIFFFYKLSYEQQERVSMPLTHFHLKDFAIAENFTKEAAILAGHPFHSTGLVPLRNEYCAWTDDQKSAIFHHITGLLIDAFTAICSSLKTRHQCDHFEKYLDCGFSLMEKYAAIGICSVLDR</sequence>
<dbReference type="Proteomes" id="UP000807504">
    <property type="component" value="Unassembled WGS sequence"/>
</dbReference>